<gene>
    <name evidence="1" type="ORF">NCTC13307_04900</name>
</gene>
<protein>
    <submittedName>
        <fullName evidence="1">DNA modification methylase</fullName>
    </submittedName>
</protein>
<dbReference type="GO" id="GO:0032259">
    <property type="term" value="P:methylation"/>
    <property type="evidence" value="ECO:0007669"/>
    <property type="project" value="UniProtKB-KW"/>
</dbReference>
<dbReference type="AlphaFoldDB" id="A0A381KMA4"/>
<proteinExistence type="predicted"/>
<organism evidence="1">
    <name type="scientific">Clostridioides difficile</name>
    <name type="common">Peptoclostridium difficile</name>
    <dbReference type="NCBI Taxonomy" id="1496"/>
    <lineage>
        <taxon>Bacteria</taxon>
        <taxon>Bacillati</taxon>
        <taxon>Bacillota</taxon>
        <taxon>Clostridia</taxon>
        <taxon>Peptostreptococcales</taxon>
        <taxon>Peptostreptococcaceae</taxon>
        <taxon>Clostridioides</taxon>
    </lineage>
</organism>
<reference evidence="1" key="1">
    <citation type="submission" date="2018-06" db="EMBL/GenBank/DDBJ databases">
        <authorList>
            <consortium name="Pathogen Informatics"/>
            <person name="Doyle S."/>
        </authorList>
    </citation>
    <scope>NUCLEOTIDE SEQUENCE</scope>
    <source>
        <strain evidence="1">NCTC13307</strain>
    </source>
</reference>
<keyword evidence="1" id="KW-0489">Methyltransferase</keyword>
<keyword evidence="1" id="KW-0808">Transferase</keyword>
<dbReference type="EMBL" id="UFWD01000003">
    <property type="protein sequence ID" value="SUY83767.1"/>
    <property type="molecule type" value="Genomic_DNA"/>
</dbReference>
<accession>A0A381KMA4</accession>
<dbReference type="Gene3D" id="3.40.50.150">
    <property type="entry name" value="Vaccinia Virus protein VP39"/>
    <property type="match status" value="1"/>
</dbReference>
<dbReference type="GO" id="GO:0008168">
    <property type="term" value="F:methyltransferase activity"/>
    <property type="evidence" value="ECO:0007669"/>
    <property type="project" value="UniProtKB-KW"/>
</dbReference>
<dbReference type="SUPFAM" id="SSF53335">
    <property type="entry name" value="S-adenosyl-L-methionine-dependent methyltransferases"/>
    <property type="match status" value="1"/>
</dbReference>
<dbReference type="InterPro" id="IPR029063">
    <property type="entry name" value="SAM-dependent_MTases_sf"/>
</dbReference>
<sequence length="72" mass="8764">MIYLKIIFYWSKEYENSLDVDTKKASGIYYTPKIIVDYIVKKTLKNHDIIKNPYPRILDISLWVWKFSFRSI</sequence>
<name>A0A381KMA4_CLODI</name>
<evidence type="ECO:0000313" key="1">
    <source>
        <dbReference type="EMBL" id="SUY83767.1"/>
    </source>
</evidence>